<keyword evidence="6 7" id="KW-0472">Membrane</keyword>
<keyword evidence="3" id="KW-1003">Cell membrane</keyword>
<evidence type="ECO:0000256" key="6">
    <source>
        <dbReference type="ARBA" id="ARBA00023136"/>
    </source>
</evidence>
<reference evidence="8" key="2">
    <citation type="journal article" date="2014" name="ISME J.">
        <title>Microbial stratification in low pH oxic and suboxic macroscopic growths along an acid mine drainage.</title>
        <authorList>
            <person name="Mendez-Garcia C."/>
            <person name="Mesa V."/>
            <person name="Sprenger R.R."/>
            <person name="Richter M."/>
            <person name="Diez M.S."/>
            <person name="Solano J."/>
            <person name="Bargiela R."/>
            <person name="Golyshina O.V."/>
            <person name="Manteca A."/>
            <person name="Ramos J.L."/>
            <person name="Gallego J.R."/>
            <person name="Llorente I."/>
            <person name="Martins Dos Santos V.A."/>
            <person name="Jensen O.N."/>
            <person name="Pelaez A.I."/>
            <person name="Sanchez J."/>
            <person name="Ferrer M."/>
        </authorList>
    </citation>
    <scope>NUCLEOTIDE SEQUENCE</scope>
</reference>
<gene>
    <name evidence="8" type="ORF">B1B_10038</name>
</gene>
<comment type="similarity">
    <text evidence="2">Belongs to the UPF0056 (MarC) family.</text>
</comment>
<comment type="subcellular location">
    <subcellularLocation>
        <location evidence="1">Cell membrane</location>
        <topology evidence="1">Multi-pass membrane protein</topology>
    </subcellularLocation>
</comment>
<dbReference type="PANTHER" id="PTHR33508">
    <property type="entry name" value="UPF0056 MEMBRANE PROTEIN YHCE"/>
    <property type="match status" value="1"/>
</dbReference>
<protein>
    <submittedName>
        <fullName evidence="8">Multiple antibiotic resistance (MarC)-related protein</fullName>
    </submittedName>
</protein>
<evidence type="ECO:0000256" key="7">
    <source>
        <dbReference type="SAM" id="Phobius"/>
    </source>
</evidence>
<dbReference type="InterPro" id="IPR002771">
    <property type="entry name" value="Multi_antbiot-R_MarC"/>
</dbReference>
<organism evidence="8">
    <name type="scientific">mine drainage metagenome</name>
    <dbReference type="NCBI Taxonomy" id="410659"/>
    <lineage>
        <taxon>unclassified sequences</taxon>
        <taxon>metagenomes</taxon>
        <taxon>ecological metagenomes</taxon>
    </lineage>
</organism>
<evidence type="ECO:0000256" key="2">
    <source>
        <dbReference type="ARBA" id="ARBA00009784"/>
    </source>
</evidence>
<evidence type="ECO:0000256" key="4">
    <source>
        <dbReference type="ARBA" id="ARBA00022692"/>
    </source>
</evidence>
<evidence type="ECO:0000313" key="8">
    <source>
        <dbReference type="EMBL" id="EQD53784.1"/>
    </source>
</evidence>
<evidence type="ECO:0000256" key="5">
    <source>
        <dbReference type="ARBA" id="ARBA00022989"/>
    </source>
</evidence>
<dbReference type="GO" id="GO:0005886">
    <property type="term" value="C:plasma membrane"/>
    <property type="evidence" value="ECO:0007669"/>
    <property type="project" value="UniProtKB-SubCell"/>
</dbReference>
<feature type="transmembrane region" description="Helical" evidence="7">
    <location>
        <begin position="146"/>
        <end position="166"/>
    </location>
</feature>
<proteinExistence type="inferred from homology"/>
<evidence type="ECO:0000256" key="3">
    <source>
        <dbReference type="ARBA" id="ARBA00022475"/>
    </source>
</evidence>
<evidence type="ECO:0000256" key="1">
    <source>
        <dbReference type="ARBA" id="ARBA00004651"/>
    </source>
</evidence>
<dbReference type="AlphaFoldDB" id="T1BKH1"/>
<accession>T1BKH1</accession>
<feature type="transmembrane region" description="Helical" evidence="7">
    <location>
        <begin position="42"/>
        <end position="64"/>
    </location>
</feature>
<feature type="transmembrane region" description="Helical" evidence="7">
    <location>
        <begin position="117"/>
        <end position="140"/>
    </location>
</feature>
<feature type="transmembrane region" description="Helical" evidence="7">
    <location>
        <begin position="187"/>
        <end position="208"/>
    </location>
</feature>
<dbReference type="NCBIfam" id="TIGR00427">
    <property type="entry name" value="NAAT family transporter"/>
    <property type="match status" value="1"/>
</dbReference>
<dbReference type="PANTHER" id="PTHR33508:SF1">
    <property type="entry name" value="UPF0056 MEMBRANE PROTEIN YHCE"/>
    <property type="match status" value="1"/>
</dbReference>
<dbReference type="Pfam" id="PF01914">
    <property type="entry name" value="MarC"/>
    <property type="match status" value="1"/>
</dbReference>
<keyword evidence="4 7" id="KW-0812">Transmembrane</keyword>
<reference evidence="8" key="1">
    <citation type="submission" date="2013-08" db="EMBL/GenBank/DDBJ databases">
        <authorList>
            <person name="Mendez C."/>
            <person name="Richter M."/>
            <person name="Ferrer M."/>
            <person name="Sanchez J."/>
        </authorList>
    </citation>
    <scope>NUCLEOTIDE SEQUENCE</scope>
</reference>
<name>T1BKH1_9ZZZZ</name>
<sequence length="211" mass="22590">MVAPGFYLAVIASVFAIVDPIGTLPFYVALTEGFDPVDRRVIMHRAVMVLGVVLALFALAGRYLFAAFGFTLYSFEVAGGILLFLVAYDMLHGEIARTKLSPADRAEAIQRRDEISIVPLGIPLLAGPGAISTVMIYAGTQVVDPFALIGTLVAIAITTAVCYFVFRYGERILRYVGKVGIMAVTRVLGLLLAAVGVQFVLNGVMGVFHGM</sequence>
<comment type="caution">
    <text evidence="8">The sequence shown here is derived from an EMBL/GenBank/DDBJ whole genome shotgun (WGS) entry which is preliminary data.</text>
</comment>
<feature type="transmembrane region" description="Helical" evidence="7">
    <location>
        <begin position="6"/>
        <end position="30"/>
    </location>
</feature>
<feature type="transmembrane region" description="Helical" evidence="7">
    <location>
        <begin position="70"/>
        <end position="91"/>
    </location>
</feature>
<dbReference type="EMBL" id="AUZY01006614">
    <property type="protein sequence ID" value="EQD53784.1"/>
    <property type="molecule type" value="Genomic_DNA"/>
</dbReference>
<keyword evidence="5 7" id="KW-1133">Transmembrane helix</keyword>